<sequence>MAKELSIFVDESGDRGGKARYYLLTLVFHDRADSIAEAVTGYEAKLAGADLPNIPFHPEPLMNGHKDYEFLNIEQRKVMLAYFSSFVRKLPISYITFVYRRSQFEDLARLMERMGRDISSAMIEHLGFFQPFDDVKVCYDNGQDIVKQALGRSVGKVLSKGVVRRRKTSMADYRLEQVADYLCTIELALVKYEAKENGETYNKFFGGIGSFKRNWLKQARSKRI</sequence>
<evidence type="ECO:0008006" key="3">
    <source>
        <dbReference type="Google" id="ProtNLM"/>
    </source>
</evidence>
<accession>A0A4Q2K1I8</accession>
<dbReference type="RefSeq" id="WP_129423120.1">
    <property type="nucleotide sequence ID" value="NZ_SDPW01000001.1"/>
</dbReference>
<gene>
    <name evidence="1" type="ORF">ET524_02085</name>
</gene>
<organism evidence="1 2">
    <name type="scientific">Senegalimassilia faecalis</name>
    <dbReference type="NCBI Taxonomy" id="2509433"/>
    <lineage>
        <taxon>Bacteria</taxon>
        <taxon>Bacillati</taxon>
        <taxon>Actinomycetota</taxon>
        <taxon>Coriobacteriia</taxon>
        <taxon>Coriobacteriales</taxon>
        <taxon>Coriobacteriaceae</taxon>
        <taxon>Senegalimassilia</taxon>
    </lineage>
</organism>
<protein>
    <recommendedName>
        <fullName evidence="3">DUF3800 domain-containing protein</fullName>
    </recommendedName>
</protein>
<dbReference type="Pfam" id="PF12686">
    <property type="entry name" value="DUF3800"/>
    <property type="match status" value="1"/>
</dbReference>
<proteinExistence type="predicted"/>
<dbReference type="Proteomes" id="UP000293345">
    <property type="component" value="Unassembled WGS sequence"/>
</dbReference>
<name>A0A4Q2K1I8_9ACTN</name>
<comment type="caution">
    <text evidence="1">The sequence shown here is derived from an EMBL/GenBank/DDBJ whole genome shotgun (WGS) entry which is preliminary data.</text>
</comment>
<dbReference type="AlphaFoldDB" id="A0A4Q2K1I8"/>
<dbReference type="OrthoDB" id="1998596at2"/>
<dbReference type="InterPro" id="IPR024524">
    <property type="entry name" value="DUF3800"/>
</dbReference>
<keyword evidence="2" id="KW-1185">Reference proteome</keyword>
<dbReference type="EMBL" id="SDPW01000001">
    <property type="protein sequence ID" value="RXZ53414.1"/>
    <property type="molecule type" value="Genomic_DNA"/>
</dbReference>
<reference evidence="1 2" key="1">
    <citation type="submission" date="2019-01" db="EMBL/GenBank/DDBJ databases">
        <title>Senegalimassilia sp. nov. KGMB04484 isolated human feces.</title>
        <authorList>
            <person name="Han K.-I."/>
            <person name="Kim J.-S."/>
            <person name="Lee K.C."/>
            <person name="Suh M.K."/>
            <person name="Eom M.K."/>
            <person name="Lee J.H."/>
            <person name="Park S.-H."/>
            <person name="Kang S.W."/>
            <person name="Park J.-E."/>
            <person name="Oh B.S."/>
            <person name="Yu S.Y."/>
            <person name="Choi S.-H."/>
            <person name="Lee D.H."/>
            <person name="Yoon H."/>
            <person name="Kim B.-Y."/>
            <person name="Lee J.H."/>
            <person name="Lee J.-S."/>
        </authorList>
    </citation>
    <scope>NUCLEOTIDE SEQUENCE [LARGE SCALE GENOMIC DNA]</scope>
    <source>
        <strain evidence="1 2">KGMB04484</strain>
    </source>
</reference>
<evidence type="ECO:0000313" key="1">
    <source>
        <dbReference type="EMBL" id="RXZ53414.1"/>
    </source>
</evidence>
<evidence type="ECO:0000313" key="2">
    <source>
        <dbReference type="Proteomes" id="UP000293345"/>
    </source>
</evidence>